<dbReference type="SUPFAM" id="SSF56925">
    <property type="entry name" value="OMPA-like"/>
    <property type="match status" value="1"/>
</dbReference>
<reference evidence="8 9" key="1">
    <citation type="submission" date="2017-07" db="EMBL/GenBank/DDBJ databases">
        <title>Sandarakinorhabdus cyanobacteriorum sp. nov., a novel bacterium isolated from cyanobacterial aggregates in a eutrophic lake.</title>
        <authorList>
            <person name="Cai H."/>
        </authorList>
    </citation>
    <scope>NUCLEOTIDE SEQUENCE [LARGE SCALE GENOMIC DNA]</scope>
    <source>
        <strain evidence="8 9">TH057</strain>
    </source>
</reference>
<dbReference type="PANTHER" id="PTHR34001">
    <property type="entry name" value="BLL7405 PROTEIN"/>
    <property type="match status" value="1"/>
</dbReference>
<comment type="similarity">
    <text evidence="4">Belongs to the Omp25/RopB family.</text>
</comment>
<evidence type="ECO:0000313" key="9">
    <source>
        <dbReference type="Proteomes" id="UP000216991"/>
    </source>
</evidence>
<evidence type="ECO:0000256" key="5">
    <source>
        <dbReference type="SAM" id="MobiDB-lite"/>
    </source>
</evidence>
<dbReference type="InterPro" id="IPR051692">
    <property type="entry name" value="OMP-like"/>
</dbReference>
<accession>A0A255YNS5</accession>
<dbReference type="PANTHER" id="PTHR34001:SF3">
    <property type="entry name" value="BLL7405 PROTEIN"/>
    <property type="match status" value="1"/>
</dbReference>
<dbReference type="Proteomes" id="UP000216991">
    <property type="component" value="Unassembled WGS sequence"/>
</dbReference>
<comment type="subcellular location">
    <subcellularLocation>
        <location evidence="1">Membrane</location>
    </subcellularLocation>
</comment>
<dbReference type="GO" id="GO:0016020">
    <property type="term" value="C:membrane"/>
    <property type="evidence" value="ECO:0007669"/>
    <property type="project" value="UniProtKB-SubCell"/>
</dbReference>
<evidence type="ECO:0000256" key="3">
    <source>
        <dbReference type="ARBA" id="ARBA00023136"/>
    </source>
</evidence>
<keyword evidence="9" id="KW-1185">Reference proteome</keyword>
<feature type="signal peptide" evidence="6">
    <location>
        <begin position="1"/>
        <end position="47"/>
    </location>
</feature>
<organism evidence="8 9">
    <name type="scientific">Sandarakinorhabdus cyanobacteriorum</name>
    <dbReference type="NCBI Taxonomy" id="1981098"/>
    <lineage>
        <taxon>Bacteria</taxon>
        <taxon>Pseudomonadati</taxon>
        <taxon>Pseudomonadota</taxon>
        <taxon>Alphaproteobacteria</taxon>
        <taxon>Sphingomonadales</taxon>
        <taxon>Sphingosinicellaceae</taxon>
        <taxon>Sandarakinorhabdus</taxon>
    </lineage>
</organism>
<dbReference type="AlphaFoldDB" id="A0A255YNS5"/>
<dbReference type="InterPro" id="IPR027385">
    <property type="entry name" value="Beta-barrel_OMP"/>
</dbReference>
<feature type="domain" description="Outer membrane protein beta-barrel" evidence="7">
    <location>
        <begin position="33"/>
        <end position="232"/>
    </location>
</feature>
<dbReference type="EMBL" id="NOXT01000098">
    <property type="protein sequence ID" value="OYQ30838.1"/>
    <property type="molecule type" value="Genomic_DNA"/>
</dbReference>
<name>A0A255YNS5_9SPHN</name>
<dbReference type="Pfam" id="PF13505">
    <property type="entry name" value="OMP_b-brl"/>
    <property type="match status" value="1"/>
</dbReference>
<keyword evidence="2 6" id="KW-0732">Signal</keyword>
<sequence>MPGPACLRQKSRSRSPPWPAQQKGSKSMSRFIFAALAAATLAAPALAADGDKPFQGPFIGVQLGWQQDRQSLTTSTVPPTTARAKGDGFAYGGQIGYDFQIGSAVLGLETAITGRTGETRFTGFDVEQGRTINVTGRAGWLITPEGLLYARGGYSNARYTIANNVLRVADVSENRDGYLVGVGYEHRLGRNVSARIEYNYADYGNDQLVGVGGPATLNYHRHAVMTGVNFRF</sequence>
<proteinExistence type="inferred from homology"/>
<dbReference type="OrthoDB" id="8222426at2"/>
<evidence type="ECO:0000256" key="4">
    <source>
        <dbReference type="ARBA" id="ARBA00038306"/>
    </source>
</evidence>
<comment type="caution">
    <text evidence="8">The sequence shown here is derived from an EMBL/GenBank/DDBJ whole genome shotgun (WGS) entry which is preliminary data.</text>
</comment>
<evidence type="ECO:0000256" key="2">
    <source>
        <dbReference type="ARBA" id="ARBA00022729"/>
    </source>
</evidence>
<feature type="chain" id="PRO_5012220122" description="Outer membrane protein beta-barrel domain-containing protein" evidence="6">
    <location>
        <begin position="48"/>
        <end position="232"/>
    </location>
</feature>
<evidence type="ECO:0000256" key="1">
    <source>
        <dbReference type="ARBA" id="ARBA00004370"/>
    </source>
</evidence>
<gene>
    <name evidence="8" type="ORF">CHU93_06135</name>
</gene>
<dbReference type="Gene3D" id="2.40.160.20">
    <property type="match status" value="1"/>
</dbReference>
<protein>
    <recommendedName>
        <fullName evidence="7">Outer membrane protein beta-barrel domain-containing protein</fullName>
    </recommendedName>
</protein>
<evidence type="ECO:0000259" key="7">
    <source>
        <dbReference type="Pfam" id="PF13505"/>
    </source>
</evidence>
<feature type="region of interest" description="Disordered" evidence="5">
    <location>
        <begin position="1"/>
        <end position="24"/>
    </location>
</feature>
<evidence type="ECO:0000313" key="8">
    <source>
        <dbReference type="EMBL" id="OYQ30838.1"/>
    </source>
</evidence>
<dbReference type="InterPro" id="IPR011250">
    <property type="entry name" value="OMP/PagP_B-barrel"/>
</dbReference>
<evidence type="ECO:0000256" key="6">
    <source>
        <dbReference type="SAM" id="SignalP"/>
    </source>
</evidence>
<keyword evidence="3" id="KW-0472">Membrane</keyword>